<organism evidence="6 7">
    <name type="scientific">Scytonema millei VB511283</name>
    <dbReference type="NCBI Taxonomy" id="1245923"/>
    <lineage>
        <taxon>Bacteria</taxon>
        <taxon>Bacillati</taxon>
        <taxon>Cyanobacteriota</taxon>
        <taxon>Cyanophyceae</taxon>
        <taxon>Nostocales</taxon>
        <taxon>Scytonemataceae</taxon>
        <taxon>Scytonema</taxon>
    </lineage>
</organism>
<dbReference type="Pfam" id="PF01339">
    <property type="entry name" value="CheB_methylest"/>
    <property type="match status" value="1"/>
</dbReference>
<evidence type="ECO:0000259" key="5">
    <source>
        <dbReference type="PROSITE" id="PS50122"/>
    </source>
</evidence>
<dbReference type="InterPro" id="IPR011247">
    <property type="entry name" value="Chemotax_prot-Glu_Me-esterase"/>
</dbReference>
<evidence type="ECO:0000313" key="7">
    <source>
        <dbReference type="Proteomes" id="UP000031532"/>
    </source>
</evidence>
<dbReference type="EC" id="3.1.1.61" evidence="2"/>
<dbReference type="Gene3D" id="3.40.50.180">
    <property type="entry name" value="Methylesterase CheB, C-terminal domain"/>
    <property type="match status" value="1"/>
</dbReference>
<feature type="active site" evidence="4">
    <location>
        <position position="12"/>
    </location>
</feature>
<keyword evidence="7" id="KW-1185">Reference proteome</keyword>
<sequence>MLGHDIIVVGASAGGVEVLTQLVASLPENLPAAIFIVIHLSATSKSFLPEILNRNGKMHAAHARDGEAIVPGRIYVAQPNYHLLVKRGYIRLVQGPKENGTRPAIDPLFRTAAKAYDRRVVGVVLSGTLDDGTAGLIDIKQRGGVAVVQHPNDALFSGMPKSAISHVEVDHILPVSAIAPVLVSLAHEPIVEPGALSVNSDSEREMEPDIVELDGMALRERGHPGTASGLTCPDCGGSLFQLHERKNLLQYRCRVGHAFSAESLVAVANCKHREIKLQTRQF</sequence>
<dbReference type="GO" id="GO:0005737">
    <property type="term" value="C:cytoplasm"/>
    <property type="evidence" value="ECO:0007669"/>
    <property type="project" value="InterPro"/>
</dbReference>
<evidence type="ECO:0000256" key="2">
    <source>
        <dbReference type="ARBA" id="ARBA00039140"/>
    </source>
</evidence>
<dbReference type="AlphaFoldDB" id="A0A9X5I6J5"/>
<dbReference type="PANTHER" id="PTHR42872">
    <property type="entry name" value="PROTEIN-GLUTAMATE METHYLESTERASE/PROTEIN-GLUTAMINE GLUTAMINASE"/>
    <property type="match status" value="1"/>
</dbReference>
<feature type="active site" evidence="4">
    <location>
        <position position="39"/>
    </location>
</feature>
<dbReference type="GO" id="GO:0000156">
    <property type="term" value="F:phosphorelay response regulator activity"/>
    <property type="evidence" value="ECO:0007669"/>
    <property type="project" value="InterPro"/>
</dbReference>
<comment type="catalytic activity">
    <reaction evidence="3">
        <text>[protein]-L-glutamate 5-O-methyl ester + H2O = L-glutamyl-[protein] + methanol + H(+)</text>
        <dbReference type="Rhea" id="RHEA:23236"/>
        <dbReference type="Rhea" id="RHEA-COMP:10208"/>
        <dbReference type="Rhea" id="RHEA-COMP:10311"/>
        <dbReference type="ChEBI" id="CHEBI:15377"/>
        <dbReference type="ChEBI" id="CHEBI:15378"/>
        <dbReference type="ChEBI" id="CHEBI:17790"/>
        <dbReference type="ChEBI" id="CHEBI:29973"/>
        <dbReference type="ChEBI" id="CHEBI:82795"/>
        <dbReference type="EC" id="3.1.1.61"/>
    </reaction>
</comment>
<dbReference type="CDD" id="cd16433">
    <property type="entry name" value="CheB"/>
    <property type="match status" value="1"/>
</dbReference>
<dbReference type="GO" id="GO:0006935">
    <property type="term" value="P:chemotaxis"/>
    <property type="evidence" value="ECO:0007669"/>
    <property type="project" value="UniProtKB-UniRule"/>
</dbReference>
<dbReference type="EMBL" id="JTJC03000006">
    <property type="protein sequence ID" value="NHC36794.1"/>
    <property type="molecule type" value="Genomic_DNA"/>
</dbReference>
<dbReference type="SUPFAM" id="SSF52738">
    <property type="entry name" value="Methylesterase CheB, C-terminal domain"/>
    <property type="match status" value="1"/>
</dbReference>
<gene>
    <name evidence="6" type="ORF">QH73_0019480</name>
</gene>
<dbReference type="InterPro" id="IPR035909">
    <property type="entry name" value="CheB_C"/>
</dbReference>
<reference evidence="6 7" key="1">
    <citation type="journal article" date="2015" name="Genome Announc.">
        <title>Draft Genome Sequence of the Terrestrial Cyanobacterium Scytonema millei VB511283, Isolated from Eastern India.</title>
        <authorList>
            <person name="Sen D."/>
            <person name="Chandrababunaidu M.M."/>
            <person name="Singh D."/>
            <person name="Sanghi N."/>
            <person name="Ghorai A."/>
            <person name="Mishra G.P."/>
            <person name="Madduluri M."/>
            <person name="Adhikary S.P."/>
            <person name="Tripathy S."/>
        </authorList>
    </citation>
    <scope>NUCLEOTIDE SEQUENCE [LARGE SCALE GENOMIC DNA]</scope>
    <source>
        <strain evidence="6 7">VB511283</strain>
    </source>
</reference>
<evidence type="ECO:0000256" key="3">
    <source>
        <dbReference type="ARBA" id="ARBA00048267"/>
    </source>
</evidence>
<keyword evidence="4" id="KW-0145">Chemotaxis</keyword>
<feature type="domain" description="CheB-type methylesterase" evidence="5">
    <location>
        <begin position="1"/>
        <end position="184"/>
    </location>
</feature>
<name>A0A9X5I6J5_9CYAN</name>
<feature type="active site" evidence="4">
    <location>
        <position position="131"/>
    </location>
</feature>
<dbReference type="PANTHER" id="PTHR42872:SF6">
    <property type="entry name" value="PROTEIN-GLUTAMATE METHYLESTERASE_PROTEIN-GLUTAMINE GLUTAMINASE"/>
    <property type="match status" value="1"/>
</dbReference>
<proteinExistence type="predicted"/>
<protein>
    <recommendedName>
        <fullName evidence="2">protein-glutamate methylesterase</fullName>
        <ecNumber evidence="2">3.1.1.61</ecNumber>
    </recommendedName>
</protein>
<keyword evidence="1 4" id="KW-0378">Hydrolase</keyword>
<accession>A0A9X5I6J5</accession>
<dbReference type="Proteomes" id="UP000031532">
    <property type="component" value="Unassembled WGS sequence"/>
</dbReference>
<dbReference type="InterPro" id="IPR000673">
    <property type="entry name" value="Sig_transdc_resp-reg_Me-estase"/>
</dbReference>
<dbReference type="PROSITE" id="PS50122">
    <property type="entry name" value="CHEB"/>
    <property type="match status" value="1"/>
</dbReference>
<comment type="caution">
    <text evidence="6">The sequence shown here is derived from an EMBL/GenBank/DDBJ whole genome shotgun (WGS) entry which is preliminary data.</text>
</comment>
<evidence type="ECO:0000256" key="1">
    <source>
        <dbReference type="ARBA" id="ARBA00022801"/>
    </source>
</evidence>
<dbReference type="PIRSF" id="PIRSF036461">
    <property type="entry name" value="Chmtx_methlestr"/>
    <property type="match status" value="1"/>
</dbReference>
<evidence type="ECO:0000256" key="4">
    <source>
        <dbReference type="PROSITE-ProRule" id="PRU00050"/>
    </source>
</evidence>
<dbReference type="GO" id="GO:0008984">
    <property type="term" value="F:protein-glutamate methylesterase activity"/>
    <property type="evidence" value="ECO:0007669"/>
    <property type="project" value="UniProtKB-EC"/>
</dbReference>
<evidence type="ECO:0000313" key="6">
    <source>
        <dbReference type="EMBL" id="NHC36794.1"/>
    </source>
</evidence>
<dbReference type="OrthoDB" id="9793421at2"/>